<feature type="compositionally biased region" description="Basic and acidic residues" evidence="2">
    <location>
        <begin position="461"/>
        <end position="471"/>
    </location>
</feature>
<feature type="region of interest" description="Disordered" evidence="2">
    <location>
        <begin position="421"/>
        <end position="499"/>
    </location>
</feature>
<keyword evidence="3" id="KW-0812">Transmembrane</keyword>
<keyword evidence="3" id="KW-1133">Transmembrane helix</keyword>
<evidence type="ECO:0000256" key="2">
    <source>
        <dbReference type="SAM" id="MobiDB-lite"/>
    </source>
</evidence>
<dbReference type="AlphaFoldDB" id="A7RPQ6"/>
<feature type="transmembrane region" description="Helical" evidence="3">
    <location>
        <begin position="544"/>
        <end position="562"/>
    </location>
</feature>
<evidence type="ECO:0000313" key="5">
    <source>
        <dbReference type="Proteomes" id="UP000001593"/>
    </source>
</evidence>
<organism evidence="4 5">
    <name type="scientific">Nematostella vectensis</name>
    <name type="common">Starlet sea anemone</name>
    <dbReference type="NCBI Taxonomy" id="45351"/>
    <lineage>
        <taxon>Eukaryota</taxon>
        <taxon>Metazoa</taxon>
        <taxon>Cnidaria</taxon>
        <taxon>Anthozoa</taxon>
        <taxon>Hexacorallia</taxon>
        <taxon>Actiniaria</taxon>
        <taxon>Edwardsiidae</taxon>
        <taxon>Nematostella</taxon>
    </lineage>
</organism>
<protein>
    <submittedName>
        <fullName evidence="4">Uncharacterized protein</fullName>
    </submittedName>
</protein>
<dbReference type="Proteomes" id="UP000001593">
    <property type="component" value="Unassembled WGS sequence"/>
</dbReference>
<dbReference type="PhylomeDB" id="A7RPQ6"/>
<keyword evidence="5" id="KW-1185">Reference proteome</keyword>
<dbReference type="HOGENOM" id="CLU_454406_0_0_1"/>
<dbReference type="EMBL" id="DS469526">
    <property type="protein sequence ID" value="EDO46613.1"/>
    <property type="molecule type" value="Genomic_DNA"/>
</dbReference>
<feature type="compositionally biased region" description="Low complexity" evidence="2">
    <location>
        <begin position="472"/>
        <end position="484"/>
    </location>
</feature>
<feature type="compositionally biased region" description="Basic and acidic residues" evidence="2">
    <location>
        <begin position="485"/>
        <end position="499"/>
    </location>
</feature>
<reference evidence="4 5" key="1">
    <citation type="journal article" date="2007" name="Science">
        <title>Sea anemone genome reveals ancestral eumetazoan gene repertoire and genomic organization.</title>
        <authorList>
            <person name="Putnam N.H."/>
            <person name="Srivastava M."/>
            <person name="Hellsten U."/>
            <person name="Dirks B."/>
            <person name="Chapman J."/>
            <person name="Salamov A."/>
            <person name="Terry A."/>
            <person name="Shapiro H."/>
            <person name="Lindquist E."/>
            <person name="Kapitonov V.V."/>
            <person name="Jurka J."/>
            <person name="Genikhovich G."/>
            <person name="Grigoriev I.V."/>
            <person name="Lucas S.M."/>
            <person name="Steele R.E."/>
            <person name="Finnerty J.R."/>
            <person name="Technau U."/>
            <person name="Martindale M.Q."/>
            <person name="Rokhsar D.S."/>
        </authorList>
    </citation>
    <scope>NUCLEOTIDE SEQUENCE [LARGE SCALE GENOMIC DNA]</scope>
    <source>
        <strain evidence="5">CH2 X CH6</strain>
    </source>
</reference>
<sequence length="601" mass="68270">MTSSARAQKISTTTTSPDNNAVSHDTPGSNDQSEELQKQLTASQTTRDLKISENISILGHTTRDLRMRSILQENYVAAVIRERNPPSKPESARQNQPIECIQPTTSGAKPNGTGMSGISGPRPKKAQDKNQAKLSGGLKLRHMILNQREAMAKELQKERNSQIALNDVLCLEIDELRRALCIERTRSRAHSRHLQQMCHQANNNLASTIPGLENDKSVVFYIISNMFRLPRTWLVGATSRITLFSWWVGKWFNEGLSILKVENKWLELQKANARLEEEKTSIEEHAHYLQQLLQEKEDHIAHAQEMNKILKQRVEKLAQKQNPKKNKDTKELEKRLDILLENIQRLNSSIENMERRMSGATVDLESIYKRIRSMANSQKRLESHEKVLEEHLKEMLEVIAHMQMREEKRYLRDMSREAATTGCVKCSSARRGSSLPNMSLPYHDALKRQTKNDVATLESVRITEEDPRKDVTPPSSVTSSSTSDVSHDDGSGEDSHSFLDDTHTSIELSEAGIQVELQASEVSHSKLDDSFQLLLCDMSGSCRIIIVLAMFGSLFLFIYIALLAEEYFTQPSRNYLYNKNSSFFVTVVSIFANLGRYLFVS</sequence>
<proteinExistence type="predicted"/>
<keyword evidence="3" id="KW-0472">Membrane</keyword>
<feature type="compositionally biased region" description="Polar residues" evidence="2">
    <location>
        <begin position="1"/>
        <end position="31"/>
    </location>
</feature>
<gene>
    <name evidence="4" type="ORF">NEMVEDRAFT_v1g200264</name>
</gene>
<evidence type="ECO:0000256" key="1">
    <source>
        <dbReference type="SAM" id="Coils"/>
    </source>
</evidence>
<feature type="coiled-coil region" evidence="1">
    <location>
        <begin position="258"/>
        <end position="394"/>
    </location>
</feature>
<feature type="region of interest" description="Disordered" evidence="2">
    <location>
        <begin position="82"/>
        <end position="132"/>
    </location>
</feature>
<feature type="transmembrane region" description="Helical" evidence="3">
    <location>
        <begin position="583"/>
        <end position="600"/>
    </location>
</feature>
<name>A7RPQ6_NEMVE</name>
<feature type="compositionally biased region" description="Polar residues" evidence="2">
    <location>
        <begin position="92"/>
        <end position="108"/>
    </location>
</feature>
<keyword evidence="1" id="KW-0175">Coiled coil</keyword>
<feature type="region of interest" description="Disordered" evidence="2">
    <location>
        <begin position="1"/>
        <end position="46"/>
    </location>
</feature>
<evidence type="ECO:0000313" key="4">
    <source>
        <dbReference type="EMBL" id="EDO46613.1"/>
    </source>
</evidence>
<accession>A7RPQ6</accession>
<evidence type="ECO:0000256" key="3">
    <source>
        <dbReference type="SAM" id="Phobius"/>
    </source>
</evidence>
<dbReference type="InParanoid" id="A7RPQ6"/>